<keyword evidence="13" id="KW-1185">Reference proteome</keyword>
<dbReference type="GO" id="GO:0000166">
    <property type="term" value="F:nucleotide binding"/>
    <property type="evidence" value="ECO:0007669"/>
    <property type="project" value="UniProtKB-KW"/>
</dbReference>
<dbReference type="PROSITE" id="PS00837">
    <property type="entry name" value="ALADH_PNT_2"/>
    <property type="match status" value="1"/>
</dbReference>
<gene>
    <name evidence="12" type="ORF">HSACCH_00940</name>
</gene>
<dbReference type="SUPFAM" id="SSF52283">
    <property type="entry name" value="Formate/glycerate dehydrogenase catalytic domain-like"/>
    <property type="match status" value="1"/>
</dbReference>
<organism evidence="12 13">
    <name type="scientific">Halanaerobium saccharolyticum subsp. saccharolyticum DSM 6643</name>
    <dbReference type="NCBI Taxonomy" id="1293054"/>
    <lineage>
        <taxon>Bacteria</taxon>
        <taxon>Bacillati</taxon>
        <taxon>Bacillota</taxon>
        <taxon>Clostridia</taxon>
        <taxon>Halanaerobiales</taxon>
        <taxon>Halanaerobiaceae</taxon>
        <taxon>Halanaerobium</taxon>
    </lineage>
</organism>
<evidence type="ECO:0000313" key="12">
    <source>
        <dbReference type="EMBL" id="CCU78847.1"/>
    </source>
</evidence>
<evidence type="ECO:0000256" key="3">
    <source>
        <dbReference type="ARBA" id="ARBA00012897"/>
    </source>
</evidence>
<proteinExistence type="inferred from homology"/>
<dbReference type="Pfam" id="PF01262">
    <property type="entry name" value="AlaDh_PNT_C"/>
    <property type="match status" value="1"/>
</dbReference>
<dbReference type="InterPro" id="IPR007698">
    <property type="entry name" value="AlaDH/PNT_NAD(H)-bd"/>
</dbReference>
<dbReference type="GO" id="GO:0005886">
    <property type="term" value="C:plasma membrane"/>
    <property type="evidence" value="ECO:0007669"/>
    <property type="project" value="TreeGrafter"/>
</dbReference>
<dbReference type="InParanoid" id="M5DZW7"/>
<feature type="binding site" evidence="9">
    <location>
        <begin position="267"/>
        <end position="270"/>
    </location>
    <ligand>
        <name>NAD(+)</name>
        <dbReference type="ChEBI" id="CHEBI:57540"/>
    </ligand>
</feature>
<dbReference type="PANTHER" id="PTHR42795:SF1">
    <property type="entry name" value="ALANINE DEHYDROGENASE"/>
    <property type="match status" value="1"/>
</dbReference>
<feature type="active site" description="Proton donor/acceptor" evidence="7">
    <location>
        <position position="96"/>
    </location>
</feature>
<dbReference type="SMART" id="SM01002">
    <property type="entry name" value="AlaDh_PNT_C"/>
    <property type="match status" value="1"/>
</dbReference>
<keyword evidence="5 6" id="KW-0520">NAD</keyword>
<comment type="similarity">
    <text evidence="2 6">Belongs to the AlaDH/PNT family.</text>
</comment>
<evidence type="ECO:0000256" key="4">
    <source>
        <dbReference type="ARBA" id="ARBA00023002"/>
    </source>
</evidence>
<evidence type="ECO:0000313" key="13">
    <source>
        <dbReference type="Proteomes" id="UP000012063"/>
    </source>
</evidence>
<dbReference type="CDD" id="cd05305">
    <property type="entry name" value="L-AlaDH"/>
    <property type="match status" value="1"/>
</dbReference>
<evidence type="ECO:0000256" key="9">
    <source>
        <dbReference type="PIRSR" id="PIRSR000183-3"/>
    </source>
</evidence>
<dbReference type="RefSeq" id="WP_005488248.1">
    <property type="nucleotide sequence ID" value="NZ_CAUI01000010.1"/>
</dbReference>
<evidence type="ECO:0000256" key="8">
    <source>
        <dbReference type="PIRSR" id="PIRSR000183-2"/>
    </source>
</evidence>
<dbReference type="FunCoup" id="M5DZW7">
    <property type="interactions" value="249"/>
</dbReference>
<evidence type="ECO:0000259" key="11">
    <source>
        <dbReference type="SMART" id="SM01003"/>
    </source>
</evidence>
<feature type="domain" description="Alanine dehydrogenase/pyridine nucleotide transhydrogenase NAD(H)-binding" evidence="10">
    <location>
        <begin position="149"/>
        <end position="297"/>
    </location>
</feature>
<evidence type="ECO:0000256" key="1">
    <source>
        <dbReference type="ARBA" id="ARBA00005206"/>
    </source>
</evidence>
<feature type="binding site" evidence="9">
    <location>
        <position position="220"/>
    </location>
    <ligand>
        <name>NAD(+)</name>
        <dbReference type="ChEBI" id="CHEBI:57540"/>
    </ligand>
</feature>
<dbReference type="SUPFAM" id="SSF51735">
    <property type="entry name" value="NAD(P)-binding Rossmann-fold domains"/>
    <property type="match status" value="1"/>
</dbReference>
<dbReference type="PANTHER" id="PTHR42795">
    <property type="entry name" value="ALANINE DEHYDROGENASE"/>
    <property type="match status" value="1"/>
</dbReference>
<dbReference type="UniPathway" id="UPA00527">
    <property type="reaction ID" value="UER00585"/>
</dbReference>
<dbReference type="Gene3D" id="3.40.50.720">
    <property type="entry name" value="NAD(P)-binding Rossmann-like Domain"/>
    <property type="match status" value="2"/>
</dbReference>
<dbReference type="STRING" id="1293054.HSACCH_00940"/>
<protein>
    <recommendedName>
        <fullName evidence="3 6">Alanine dehydrogenase</fullName>
        <ecNumber evidence="3 6">1.4.1.1</ecNumber>
    </recommendedName>
</protein>
<dbReference type="Proteomes" id="UP000012063">
    <property type="component" value="Unassembled WGS sequence"/>
</dbReference>
<feature type="binding site" evidence="9">
    <location>
        <position position="134"/>
    </location>
    <ligand>
        <name>NAD(+)</name>
        <dbReference type="ChEBI" id="CHEBI:57540"/>
    </ligand>
</feature>
<evidence type="ECO:0000256" key="2">
    <source>
        <dbReference type="ARBA" id="ARBA00005689"/>
    </source>
</evidence>
<name>M5DZW7_9FIRM</name>
<accession>M5DZW7</accession>
<dbReference type="Pfam" id="PF05222">
    <property type="entry name" value="AlaDh_PNT_N"/>
    <property type="match status" value="1"/>
</dbReference>
<dbReference type="OrthoDB" id="9804592at2"/>
<dbReference type="InterPro" id="IPR008141">
    <property type="entry name" value="Ala_DH"/>
</dbReference>
<dbReference type="EC" id="1.4.1.1" evidence="3 6"/>
<evidence type="ECO:0000259" key="10">
    <source>
        <dbReference type="SMART" id="SM01002"/>
    </source>
</evidence>
<comment type="caution">
    <text evidence="12">The sequence shown here is derived from an EMBL/GenBank/DDBJ whole genome shotgun (WGS) entry which is preliminary data.</text>
</comment>
<dbReference type="SMART" id="SM01003">
    <property type="entry name" value="AlaDh_PNT_N"/>
    <property type="match status" value="1"/>
</dbReference>
<feature type="active site" description="Proton donor/acceptor" evidence="7">
    <location>
        <position position="270"/>
    </location>
</feature>
<dbReference type="eggNOG" id="COG0686">
    <property type="taxonomic scope" value="Bacteria"/>
</dbReference>
<feature type="binding site" evidence="9">
    <location>
        <begin position="239"/>
        <end position="240"/>
    </location>
    <ligand>
        <name>NAD(+)</name>
        <dbReference type="ChEBI" id="CHEBI:57540"/>
    </ligand>
</feature>
<comment type="pathway">
    <text evidence="1">Amino-acid degradation; L-alanine degradation via dehydrogenase pathway; NH(3) and pyruvate from L-alanine: step 1/1.</text>
</comment>
<dbReference type="InterPro" id="IPR036291">
    <property type="entry name" value="NAD(P)-bd_dom_sf"/>
</dbReference>
<feature type="binding site" evidence="9">
    <location>
        <begin position="298"/>
        <end position="301"/>
    </location>
    <ligand>
        <name>NAD(+)</name>
        <dbReference type="ChEBI" id="CHEBI:57540"/>
    </ligand>
</feature>
<feature type="binding site" evidence="8">
    <location>
        <position position="15"/>
    </location>
    <ligand>
        <name>substrate</name>
    </ligand>
</feature>
<sequence>MIIAVPKEIKNNENRVALTAAGAEVLKKAGHTVLIEENAGQGSGISDEDYQKFGAEIVADKKELFDRAEMIIKVKEPLKEEYEFFREDQILFTYLHLAADQELVEFLKEKKITAFAYETVQNEDGELPLLTPMSEVAGRLSVQAAAAYLEKPKGGSGVLLGGVPGVKPAKVVVVGGGIVGRNAAKVAFGMGAEVTIMDIKQSTMRYIDDIFHSSIRTIMSNPNHVAEEVKDADLVVGAVLIPGAKAPNLVTEEMIKTMKEGSVIVDVAIDQGGCIEGTYPTTHDNPVFTKYGVIHYSVANMPGAVARTSTFALTNATLSYIKKLASQGYKKAMLNDYSLALGLNIYQGEIICQAVAETFAENYLNIDELLAEWKND</sequence>
<keyword evidence="4 6" id="KW-0560">Oxidoreductase</keyword>
<dbReference type="PIRSF" id="PIRSF000183">
    <property type="entry name" value="Alanine_dh"/>
    <property type="match status" value="1"/>
</dbReference>
<dbReference type="EMBL" id="CAUI01000010">
    <property type="protein sequence ID" value="CCU78847.1"/>
    <property type="molecule type" value="Genomic_DNA"/>
</dbReference>
<dbReference type="InterPro" id="IPR008143">
    <property type="entry name" value="Ala_DH/PNT_CS2"/>
</dbReference>
<feature type="binding site" evidence="9">
    <location>
        <position position="198"/>
    </location>
    <ligand>
        <name>NAD(+)</name>
        <dbReference type="ChEBI" id="CHEBI:57540"/>
    </ligand>
</feature>
<keyword evidence="9" id="KW-0547">Nucleotide-binding</keyword>
<dbReference type="FunFam" id="3.40.50.720:FF:000049">
    <property type="entry name" value="Alanine dehydrogenase"/>
    <property type="match status" value="1"/>
</dbReference>
<dbReference type="InterPro" id="IPR007886">
    <property type="entry name" value="AlaDH/PNT_N"/>
</dbReference>
<evidence type="ECO:0000256" key="6">
    <source>
        <dbReference type="PIRNR" id="PIRNR000183"/>
    </source>
</evidence>
<evidence type="ECO:0000256" key="5">
    <source>
        <dbReference type="ARBA" id="ARBA00023027"/>
    </source>
</evidence>
<dbReference type="GO" id="GO:0000286">
    <property type="term" value="F:alanine dehydrogenase activity"/>
    <property type="evidence" value="ECO:0007669"/>
    <property type="project" value="UniProtKB-UniRule"/>
</dbReference>
<reference evidence="13" key="1">
    <citation type="journal article" date="2013" name="Genome Announc.">
        <title>Genome Sequence of Halanaerobium saccharolyticum subsp. saccharolyticum Strain DSM 6643T, a Halophilic Hydrogen-Producing Bacterium.</title>
        <authorList>
            <person name="Kivisto A."/>
            <person name="Larjo A."/>
            <person name="Ciranna A."/>
            <person name="Santala V."/>
            <person name="Roos C."/>
            <person name="Karp M."/>
        </authorList>
    </citation>
    <scope>NUCLEOTIDE SEQUENCE [LARGE SCALE GENOMIC DNA]</scope>
    <source>
        <strain evidence="13">DSM 6643</strain>
    </source>
</reference>
<feature type="domain" description="Alanine dehydrogenase/pyridine nucleotide transhydrogenase N-terminal" evidence="11">
    <location>
        <begin position="4"/>
        <end position="137"/>
    </location>
</feature>
<comment type="catalytic activity">
    <reaction evidence="6">
        <text>L-alanine + NAD(+) + H2O = pyruvate + NH4(+) + NADH + H(+)</text>
        <dbReference type="Rhea" id="RHEA:18405"/>
        <dbReference type="ChEBI" id="CHEBI:15361"/>
        <dbReference type="ChEBI" id="CHEBI:15377"/>
        <dbReference type="ChEBI" id="CHEBI:15378"/>
        <dbReference type="ChEBI" id="CHEBI:28938"/>
        <dbReference type="ChEBI" id="CHEBI:57540"/>
        <dbReference type="ChEBI" id="CHEBI:57945"/>
        <dbReference type="ChEBI" id="CHEBI:57972"/>
        <dbReference type="EC" id="1.4.1.1"/>
    </reaction>
</comment>
<evidence type="ECO:0000256" key="7">
    <source>
        <dbReference type="PIRSR" id="PIRSR000183-1"/>
    </source>
</evidence>
<dbReference type="GO" id="GO:0042853">
    <property type="term" value="P:L-alanine catabolic process"/>
    <property type="evidence" value="ECO:0007669"/>
    <property type="project" value="UniProtKB-UniPathway"/>
</dbReference>
<dbReference type="NCBIfam" id="TIGR00518">
    <property type="entry name" value="alaDH"/>
    <property type="match status" value="1"/>
</dbReference>
<dbReference type="AlphaFoldDB" id="M5DZW7"/>
<feature type="binding site" evidence="8">
    <location>
        <position position="75"/>
    </location>
    <ligand>
        <name>substrate</name>
    </ligand>
</feature>